<evidence type="ECO:0000256" key="1">
    <source>
        <dbReference type="SAM" id="Phobius"/>
    </source>
</evidence>
<dbReference type="Pfam" id="PF13240">
    <property type="entry name" value="Zn_Ribbon_1"/>
    <property type="match status" value="1"/>
</dbReference>
<feature type="transmembrane region" description="Helical" evidence="1">
    <location>
        <begin position="118"/>
        <end position="142"/>
    </location>
</feature>
<proteinExistence type="predicted"/>
<reference evidence="3 4" key="1">
    <citation type="submission" date="2024-06" db="EMBL/GenBank/DDBJ databases">
        <title>The Natural Products Discovery Center: Release of the First 8490 Sequenced Strains for Exploring Actinobacteria Biosynthetic Diversity.</title>
        <authorList>
            <person name="Kalkreuter E."/>
            <person name="Kautsar S.A."/>
            <person name="Yang D."/>
            <person name="Bader C.D."/>
            <person name="Teijaro C.N."/>
            <person name="Fluegel L."/>
            <person name="Davis C.M."/>
            <person name="Simpson J.R."/>
            <person name="Lauterbach L."/>
            <person name="Steele A.D."/>
            <person name="Gui C."/>
            <person name="Meng S."/>
            <person name="Li G."/>
            <person name="Viehrig K."/>
            <person name="Ye F."/>
            <person name="Su P."/>
            <person name="Kiefer A.F."/>
            <person name="Nichols A."/>
            <person name="Cepeda A.J."/>
            <person name="Yan W."/>
            <person name="Fan B."/>
            <person name="Jiang Y."/>
            <person name="Adhikari A."/>
            <person name="Zheng C.-J."/>
            <person name="Schuster L."/>
            <person name="Cowan T.M."/>
            <person name="Smanski M.J."/>
            <person name="Chevrette M.G."/>
            <person name="De Carvalho L.P.S."/>
            <person name="Shen B."/>
        </authorList>
    </citation>
    <scope>NUCLEOTIDE SEQUENCE [LARGE SCALE GENOMIC DNA]</scope>
    <source>
        <strain evidence="3 4">NPDC077434</strain>
    </source>
</reference>
<evidence type="ECO:0000313" key="4">
    <source>
        <dbReference type="Proteomes" id="UP001553715"/>
    </source>
</evidence>
<keyword evidence="1" id="KW-0812">Transmembrane</keyword>
<keyword evidence="1" id="KW-0472">Membrane</keyword>
<dbReference type="InterPro" id="IPR026870">
    <property type="entry name" value="Zinc_ribbon_dom"/>
</dbReference>
<keyword evidence="4" id="KW-1185">Reference proteome</keyword>
<dbReference type="RefSeq" id="WP_206476766.1">
    <property type="nucleotide sequence ID" value="NZ_JBFBMH010000012.1"/>
</dbReference>
<gene>
    <name evidence="3" type="ORF">AB0301_09955</name>
</gene>
<sequence>MKFCPQCDSPLQDGARFCGECGAPLDGSGNVSQSVAKGNRGTVIQAAAGSTVHHGLESPKNIPLKARWTWNSPLTQSALAWIGTVLSLLTLLPLAKIAEPLWALLRGSAPSVTPSWERFVWMGFFLVVAVLAALSWSAFNVVRKRQVRPLDRLGLFPAAWGRDGRLGLARMEGECPQCDGALRLKNIATMFKIDTDGNERPTKWEPFAVCRKNPEQHRFAFDVTATIDAATDEAS</sequence>
<comment type="caution">
    <text evidence="3">The sequence shown here is derived from an EMBL/GenBank/DDBJ whole genome shotgun (WGS) entry which is preliminary data.</text>
</comment>
<evidence type="ECO:0000259" key="2">
    <source>
        <dbReference type="Pfam" id="PF13240"/>
    </source>
</evidence>
<dbReference type="Proteomes" id="UP001553715">
    <property type="component" value="Unassembled WGS sequence"/>
</dbReference>
<feature type="transmembrane region" description="Helical" evidence="1">
    <location>
        <begin position="78"/>
        <end position="98"/>
    </location>
</feature>
<feature type="domain" description="Zinc-ribbon" evidence="2">
    <location>
        <begin position="3"/>
        <end position="25"/>
    </location>
</feature>
<keyword evidence="1" id="KW-1133">Transmembrane helix</keyword>
<dbReference type="EMBL" id="JBFBMH010000012">
    <property type="protein sequence ID" value="MEW1975384.1"/>
    <property type="molecule type" value="Genomic_DNA"/>
</dbReference>
<name>A0ABV3LHJ9_9MICO</name>
<protein>
    <submittedName>
        <fullName evidence="3">Zinc ribbon domain-containing protein</fullName>
    </submittedName>
</protein>
<evidence type="ECO:0000313" key="3">
    <source>
        <dbReference type="EMBL" id="MEW1975384.1"/>
    </source>
</evidence>
<organism evidence="3 4">
    <name type="scientific">Microbacterium profundi</name>
    <dbReference type="NCBI Taxonomy" id="450380"/>
    <lineage>
        <taxon>Bacteria</taxon>
        <taxon>Bacillati</taxon>
        <taxon>Actinomycetota</taxon>
        <taxon>Actinomycetes</taxon>
        <taxon>Micrococcales</taxon>
        <taxon>Microbacteriaceae</taxon>
        <taxon>Microbacterium</taxon>
    </lineage>
</organism>
<accession>A0ABV3LHJ9</accession>